<accession>A0A9N7UL88</accession>
<evidence type="ECO:0000313" key="2">
    <source>
        <dbReference type="Proteomes" id="UP001153269"/>
    </source>
</evidence>
<reference evidence="1" key="1">
    <citation type="submission" date="2020-03" db="EMBL/GenBank/DDBJ databases">
        <authorList>
            <person name="Weist P."/>
        </authorList>
    </citation>
    <scope>NUCLEOTIDE SEQUENCE</scope>
</reference>
<proteinExistence type="predicted"/>
<dbReference type="Proteomes" id="UP001153269">
    <property type="component" value="Unassembled WGS sequence"/>
</dbReference>
<dbReference type="AlphaFoldDB" id="A0A9N7UL88"/>
<sequence length="123" mass="13775">MHVSAFTVTYPLVSVPADRADIGSYHMTSIRKKTIGVLASATNVVYLNIRVCESGPLMCIAPDMCHGRSQRHREKHGKPRVLSFHESIISETNTSVGMPQTCLETWRSSLYEARRCTAPNEPW</sequence>
<comment type="caution">
    <text evidence="1">The sequence shown here is derived from an EMBL/GenBank/DDBJ whole genome shotgun (WGS) entry which is preliminary data.</text>
</comment>
<dbReference type="EMBL" id="CADEAL010001446">
    <property type="protein sequence ID" value="CAB1432517.1"/>
    <property type="molecule type" value="Genomic_DNA"/>
</dbReference>
<keyword evidence="2" id="KW-1185">Reference proteome</keyword>
<evidence type="ECO:0000313" key="1">
    <source>
        <dbReference type="EMBL" id="CAB1432517.1"/>
    </source>
</evidence>
<organism evidence="1 2">
    <name type="scientific">Pleuronectes platessa</name>
    <name type="common">European plaice</name>
    <dbReference type="NCBI Taxonomy" id="8262"/>
    <lineage>
        <taxon>Eukaryota</taxon>
        <taxon>Metazoa</taxon>
        <taxon>Chordata</taxon>
        <taxon>Craniata</taxon>
        <taxon>Vertebrata</taxon>
        <taxon>Euteleostomi</taxon>
        <taxon>Actinopterygii</taxon>
        <taxon>Neopterygii</taxon>
        <taxon>Teleostei</taxon>
        <taxon>Neoteleostei</taxon>
        <taxon>Acanthomorphata</taxon>
        <taxon>Carangaria</taxon>
        <taxon>Pleuronectiformes</taxon>
        <taxon>Pleuronectoidei</taxon>
        <taxon>Pleuronectidae</taxon>
        <taxon>Pleuronectes</taxon>
    </lineage>
</organism>
<gene>
    <name evidence="1" type="ORF">PLEPLA_LOCUS20599</name>
</gene>
<name>A0A9N7UL88_PLEPL</name>
<protein>
    <submittedName>
        <fullName evidence="1">Uncharacterized protein</fullName>
    </submittedName>
</protein>